<dbReference type="eggNOG" id="COG0467">
    <property type="taxonomic scope" value="Bacteria"/>
</dbReference>
<dbReference type="RefSeq" id="WP_016193399.1">
    <property type="nucleotide sequence ID" value="NZ_AQPN01000002.1"/>
</dbReference>
<reference evidence="1 2" key="1">
    <citation type="journal article" date="2013" name="Genome Announc.">
        <title>Draft Genome Sequence of Arcticibacter svalbardensis Strain MN12-7T, a Member of the Family Sphingobacteriaceae Isolated from an Arctic Soil Sample.</title>
        <authorList>
            <person name="Shivaji S."/>
            <person name="Ara S."/>
            <person name="Prasad S."/>
            <person name="Manasa B.P."/>
            <person name="Begum Z."/>
            <person name="Singh A."/>
            <person name="Kumar Pinnaka A."/>
        </authorList>
    </citation>
    <scope>NUCLEOTIDE SEQUENCE [LARGE SCALE GENOMIC DNA]</scope>
    <source>
        <strain evidence="1 2">MN12-7</strain>
    </source>
</reference>
<name>R9H6E3_9SPHI</name>
<keyword evidence="2" id="KW-1185">Reference proteome</keyword>
<protein>
    <recommendedName>
        <fullName evidence="3">AAA domain-containing protein</fullName>
    </recommendedName>
</protein>
<gene>
    <name evidence="1" type="ORF">ADIARSV_0142</name>
</gene>
<dbReference type="EMBL" id="AQPN01000002">
    <property type="protein sequence ID" value="EOR96719.1"/>
    <property type="molecule type" value="Genomic_DNA"/>
</dbReference>
<dbReference type="OrthoDB" id="795326at2"/>
<organism evidence="1 2">
    <name type="scientific">Arcticibacter svalbardensis MN12-7</name>
    <dbReference type="NCBI Taxonomy" id="1150600"/>
    <lineage>
        <taxon>Bacteria</taxon>
        <taxon>Pseudomonadati</taxon>
        <taxon>Bacteroidota</taxon>
        <taxon>Sphingobacteriia</taxon>
        <taxon>Sphingobacteriales</taxon>
        <taxon>Sphingobacteriaceae</taxon>
        <taxon>Arcticibacter</taxon>
    </lineage>
</organism>
<proteinExistence type="predicted"/>
<evidence type="ECO:0008006" key="3">
    <source>
        <dbReference type="Google" id="ProtNLM"/>
    </source>
</evidence>
<sequence>MLNTALSPTGLNPAAALAFGESVSNITNYLEIGKAHLIPQGIDIPMPVIVFAMLGIPMFTKKSFSVIIAKPKAGKTTAAAWIIASAINAGLKVLWVDNEQGLYYGSRTQHWILQIAGLQQSENLHFYDLKIHAPNIRTQISRALIEDGNYDIIVFDGTRDFVFDINSPEEATNIATYEMEIADTQDCHIVNIIHTNKGNDNARGHLGTELINKAETVIKISQNDAKQIIIEPEFTRGKPFETFALVRDEITGIPSLIEGWSKDESTGSTKTFQPYDVDEATHKALVRDTFSVSPSMIRSELNIAAKSNLSNFLKQSISRDKTSEWINHWMQYGHIKQTGTPRTKSAKYSVNYTDNPTELNAPFIYKGGGV</sequence>
<accession>R9H6E3</accession>
<dbReference type="AlphaFoldDB" id="R9H6E3"/>
<evidence type="ECO:0000313" key="1">
    <source>
        <dbReference type="EMBL" id="EOR96719.1"/>
    </source>
</evidence>
<dbReference type="Gene3D" id="3.40.50.300">
    <property type="entry name" value="P-loop containing nucleotide triphosphate hydrolases"/>
    <property type="match status" value="1"/>
</dbReference>
<dbReference type="Proteomes" id="UP000014174">
    <property type="component" value="Unassembled WGS sequence"/>
</dbReference>
<dbReference type="SUPFAM" id="SSF52540">
    <property type="entry name" value="P-loop containing nucleoside triphosphate hydrolases"/>
    <property type="match status" value="1"/>
</dbReference>
<comment type="caution">
    <text evidence="1">The sequence shown here is derived from an EMBL/GenBank/DDBJ whole genome shotgun (WGS) entry which is preliminary data.</text>
</comment>
<evidence type="ECO:0000313" key="2">
    <source>
        <dbReference type="Proteomes" id="UP000014174"/>
    </source>
</evidence>
<dbReference type="Pfam" id="PF13481">
    <property type="entry name" value="AAA_25"/>
    <property type="match status" value="1"/>
</dbReference>
<dbReference type="STRING" id="1150600.ADIARSV_0142"/>
<dbReference type="InterPro" id="IPR027417">
    <property type="entry name" value="P-loop_NTPase"/>
</dbReference>